<sequence length="155" mass="17751">MHHIKQIIPNLKQQMPSGSRANQDTSMSMNQRATLSSSQSIPTNRKSIDGLFLKFAAYYGSVWRSQFKQEDFLEFAKREWAKALGEFEDKVIEQATIASLAAKELPPTLPQFIDLCRAAKKRLAFIPPKRCNKPRNLELAYAQLKKMKQILNIKP</sequence>
<evidence type="ECO:0000313" key="3">
    <source>
        <dbReference type="Proteomes" id="UP000054695"/>
    </source>
</evidence>
<feature type="region of interest" description="Disordered" evidence="1">
    <location>
        <begin position="1"/>
        <end position="41"/>
    </location>
</feature>
<keyword evidence="3" id="KW-1185">Reference proteome</keyword>
<dbReference type="Proteomes" id="UP000054695">
    <property type="component" value="Unassembled WGS sequence"/>
</dbReference>
<gene>
    <name evidence="2" type="primary">lvrB_1</name>
    <name evidence="2" type="ORF">Lboz_0708</name>
</gene>
<accession>A0A0W0RXX4</accession>
<name>A0A0W0RXX4_LEGBO</name>
<organism evidence="2 3">
    <name type="scientific">Legionella bozemanae</name>
    <name type="common">Fluoribacter bozemanae</name>
    <dbReference type="NCBI Taxonomy" id="447"/>
    <lineage>
        <taxon>Bacteria</taxon>
        <taxon>Pseudomonadati</taxon>
        <taxon>Pseudomonadota</taxon>
        <taxon>Gammaproteobacteria</taxon>
        <taxon>Legionellales</taxon>
        <taxon>Legionellaceae</taxon>
        <taxon>Legionella</taxon>
    </lineage>
</organism>
<evidence type="ECO:0000256" key="1">
    <source>
        <dbReference type="SAM" id="MobiDB-lite"/>
    </source>
</evidence>
<dbReference type="STRING" id="447.Lboz_0708"/>
<proteinExistence type="predicted"/>
<protein>
    <submittedName>
        <fullName evidence="2">Legionella vir region protein</fullName>
    </submittedName>
</protein>
<evidence type="ECO:0000313" key="2">
    <source>
        <dbReference type="EMBL" id="KTC75880.1"/>
    </source>
</evidence>
<reference evidence="2 3" key="1">
    <citation type="submission" date="2015-11" db="EMBL/GenBank/DDBJ databases">
        <title>Genomic analysis of 38 Legionella species identifies large and diverse effector repertoires.</title>
        <authorList>
            <person name="Burstein D."/>
            <person name="Amaro F."/>
            <person name="Zusman T."/>
            <person name="Lifshitz Z."/>
            <person name="Cohen O."/>
            <person name="Gilbert J.A."/>
            <person name="Pupko T."/>
            <person name="Shuman H.A."/>
            <person name="Segal G."/>
        </authorList>
    </citation>
    <scope>NUCLEOTIDE SEQUENCE [LARGE SCALE GENOMIC DNA]</scope>
    <source>
        <strain evidence="2 3">WIGA</strain>
    </source>
</reference>
<dbReference type="EMBL" id="LNXU01000007">
    <property type="protein sequence ID" value="KTC75880.1"/>
    <property type="molecule type" value="Genomic_DNA"/>
</dbReference>
<comment type="caution">
    <text evidence="2">The sequence shown here is derived from an EMBL/GenBank/DDBJ whole genome shotgun (WGS) entry which is preliminary data.</text>
</comment>
<feature type="compositionally biased region" description="Polar residues" evidence="1">
    <location>
        <begin position="11"/>
        <end position="41"/>
    </location>
</feature>
<dbReference type="AlphaFoldDB" id="A0A0W0RXX4"/>